<dbReference type="Proteomes" id="UP000001477">
    <property type="component" value="Chromosome"/>
</dbReference>
<keyword evidence="4 7" id="KW-0812">Transmembrane</keyword>
<accession>C4ZGU6</accession>
<dbReference type="InterPro" id="IPR002656">
    <property type="entry name" value="Acyl_transf_3_dom"/>
</dbReference>
<evidence type="ECO:0000256" key="4">
    <source>
        <dbReference type="ARBA" id="ARBA00022692"/>
    </source>
</evidence>
<dbReference type="RefSeq" id="WP_012743454.1">
    <property type="nucleotide sequence ID" value="NC_012781.1"/>
</dbReference>
<evidence type="ECO:0000256" key="6">
    <source>
        <dbReference type="ARBA" id="ARBA00023136"/>
    </source>
</evidence>
<feature type="transmembrane region" description="Helical" evidence="7">
    <location>
        <begin position="305"/>
        <end position="326"/>
    </location>
</feature>
<dbReference type="GO" id="GO:0016413">
    <property type="term" value="F:O-acetyltransferase activity"/>
    <property type="evidence" value="ECO:0007669"/>
    <property type="project" value="TreeGrafter"/>
</dbReference>
<evidence type="ECO:0000256" key="5">
    <source>
        <dbReference type="ARBA" id="ARBA00022989"/>
    </source>
</evidence>
<evidence type="ECO:0000259" key="8">
    <source>
        <dbReference type="Pfam" id="PF01757"/>
    </source>
</evidence>
<reference evidence="9 10" key="1">
    <citation type="journal article" date="2009" name="Proc. Natl. Acad. Sci. U.S.A.">
        <title>Characterizing a model human gut microbiota composed of members of its two dominant bacterial phyla.</title>
        <authorList>
            <person name="Mahowald M.A."/>
            <person name="Rey F.E."/>
            <person name="Seedorf H."/>
            <person name="Turnbaugh P.J."/>
            <person name="Fulton R.S."/>
            <person name="Wollam A."/>
            <person name="Shah N."/>
            <person name="Wang C."/>
            <person name="Magrini V."/>
            <person name="Wilson R.K."/>
            <person name="Cantarel B.L."/>
            <person name="Coutinho P.M."/>
            <person name="Henrissat B."/>
            <person name="Crock L.W."/>
            <person name="Russell A."/>
            <person name="Verberkmoes N.C."/>
            <person name="Hettich R.L."/>
            <person name="Gordon J.I."/>
        </authorList>
    </citation>
    <scope>NUCLEOTIDE SEQUENCE [LARGE SCALE GENOMIC DNA]</scope>
    <source>
        <strain evidence="10">ATCC 33656 / DSM 3377 / JCM 17463 / KCTC 5835 / LMG 30912 / VPI 0990</strain>
    </source>
</reference>
<feature type="transmembrane region" description="Helical" evidence="7">
    <location>
        <begin position="154"/>
        <end position="172"/>
    </location>
</feature>
<dbReference type="PaxDb" id="515619-EUBREC_2637"/>
<feature type="transmembrane region" description="Helical" evidence="7">
    <location>
        <begin position="72"/>
        <end position="92"/>
    </location>
</feature>
<evidence type="ECO:0000313" key="10">
    <source>
        <dbReference type="Proteomes" id="UP000001477"/>
    </source>
</evidence>
<name>C4ZGU6_AGARV</name>
<feature type="domain" description="Acyltransferase 3" evidence="8">
    <location>
        <begin position="5"/>
        <end position="323"/>
    </location>
</feature>
<dbReference type="GO" id="GO:0009246">
    <property type="term" value="P:enterobacterial common antigen biosynthetic process"/>
    <property type="evidence" value="ECO:0007669"/>
    <property type="project" value="TreeGrafter"/>
</dbReference>
<dbReference type="EMBL" id="CP001107">
    <property type="protein sequence ID" value="ACR76368.1"/>
    <property type="molecule type" value="Genomic_DNA"/>
</dbReference>
<evidence type="ECO:0000313" key="9">
    <source>
        <dbReference type="EMBL" id="ACR76368.1"/>
    </source>
</evidence>
<feature type="transmembrane region" description="Helical" evidence="7">
    <location>
        <begin position="12"/>
        <end position="29"/>
    </location>
</feature>
<dbReference type="HOGENOM" id="CLU_784692_0_0_9"/>
<dbReference type="AlphaFoldDB" id="C4ZGU6"/>
<keyword evidence="5 7" id="KW-1133">Transmembrane helix</keyword>
<dbReference type="PANTHER" id="PTHR40074:SF2">
    <property type="entry name" value="O-ACETYLTRANSFERASE WECH"/>
    <property type="match status" value="1"/>
</dbReference>
<proteinExistence type="inferred from homology"/>
<feature type="transmembrane region" description="Helical" evidence="7">
    <location>
        <begin position="35"/>
        <end position="60"/>
    </location>
</feature>
<dbReference type="GO" id="GO:0005886">
    <property type="term" value="C:plasma membrane"/>
    <property type="evidence" value="ECO:0007669"/>
    <property type="project" value="UniProtKB-SubCell"/>
</dbReference>
<evidence type="ECO:0000256" key="1">
    <source>
        <dbReference type="ARBA" id="ARBA00004651"/>
    </source>
</evidence>
<evidence type="ECO:0000256" key="2">
    <source>
        <dbReference type="ARBA" id="ARBA00007400"/>
    </source>
</evidence>
<comment type="subcellular location">
    <subcellularLocation>
        <location evidence="1">Cell membrane</location>
        <topology evidence="1">Multi-pass membrane protein</topology>
    </subcellularLocation>
</comment>
<feature type="transmembrane region" description="Helical" evidence="7">
    <location>
        <begin position="178"/>
        <end position="193"/>
    </location>
</feature>
<keyword evidence="3" id="KW-1003">Cell membrane</keyword>
<feature type="transmembrane region" description="Helical" evidence="7">
    <location>
        <begin position="200"/>
        <end position="218"/>
    </location>
</feature>
<dbReference type="KEGG" id="ere:EUBREC_2637"/>
<evidence type="ECO:0000256" key="3">
    <source>
        <dbReference type="ARBA" id="ARBA00022475"/>
    </source>
</evidence>
<sequence length="353" mass="41482">MKKIIYSLDYLRIMACIMVIGIHNIYLVSENTHGIMYISVNHLVRLGLPLFFLLSSIALENSVEYIKNLKRYYLNKVLSLGIYFLIFSIFYYEYTNDKIYSIISVVKNIPYGFLATFTSSQFYHMWYMYSLIGLVLWLPFLKVLLKKITFKQHFCLATILFICLVLKIYMKVLIGECHWTSWGIYYIIGALTLRAEYKKYYNHTIIMGIIAFAFSIIIEKHNPMSVLMNNIFDYGPLMIIQVVGVFVLFIKLNDLMQKINKKINNMIHQVSMLTYLIYLCHPAVMDFSISFLWKFKDTLCMSKGILFFIFVVVNVFVISSMIAVIFKINEKILTYLLNKKLVSSFLDKSKCRE</sequence>
<feature type="transmembrane region" description="Helical" evidence="7">
    <location>
        <begin position="234"/>
        <end position="252"/>
    </location>
</feature>
<organism evidence="9 10">
    <name type="scientific">Agathobacter rectalis (strain ATCC 33656 / DSM 3377 / JCM 17463 / KCTC 5835 / VPI 0990)</name>
    <name type="common">Eubacterium rectale</name>
    <dbReference type="NCBI Taxonomy" id="515619"/>
    <lineage>
        <taxon>Bacteria</taxon>
        <taxon>Bacillati</taxon>
        <taxon>Bacillota</taxon>
        <taxon>Clostridia</taxon>
        <taxon>Lachnospirales</taxon>
        <taxon>Lachnospiraceae</taxon>
        <taxon>Agathobacter</taxon>
    </lineage>
</organism>
<keyword evidence="6 7" id="KW-0472">Membrane</keyword>
<feature type="transmembrane region" description="Helical" evidence="7">
    <location>
        <begin position="126"/>
        <end position="145"/>
    </location>
</feature>
<gene>
    <name evidence="9" type="ordered locus">EUBREC_2637</name>
</gene>
<dbReference type="Pfam" id="PF01757">
    <property type="entry name" value="Acyl_transf_3"/>
    <property type="match status" value="1"/>
</dbReference>
<protein>
    <recommendedName>
        <fullName evidence="8">Acyltransferase 3 domain-containing protein</fullName>
    </recommendedName>
</protein>
<dbReference type="GeneID" id="86989369"/>
<comment type="similarity">
    <text evidence="2">Belongs to the acyltransferase 3 family.</text>
</comment>
<dbReference type="PANTHER" id="PTHR40074">
    <property type="entry name" value="O-ACETYLTRANSFERASE WECH"/>
    <property type="match status" value="1"/>
</dbReference>
<evidence type="ECO:0000256" key="7">
    <source>
        <dbReference type="SAM" id="Phobius"/>
    </source>
</evidence>
<dbReference type="STRING" id="515619.EUBREC_2637"/>
<feature type="transmembrane region" description="Helical" evidence="7">
    <location>
        <begin position="273"/>
        <end position="293"/>
    </location>
</feature>